<dbReference type="InterPro" id="IPR052024">
    <property type="entry name" value="Methanogen_methyltrans"/>
</dbReference>
<name>A0A7X5HXP0_9FIRM</name>
<dbReference type="PANTHER" id="PTHR47099">
    <property type="entry name" value="METHYLCOBAMIDE:COM METHYLTRANSFERASE MTBA"/>
    <property type="match status" value="1"/>
</dbReference>
<dbReference type="GO" id="GO:0006779">
    <property type="term" value="P:porphyrin-containing compound biosynthetic process"/>
    <property type="evidence" value="ECO:0007669"/>
    <property type="project" value="InterPro"/>
</dbReference>
<dbReference type="Proteomes" id="UP000461585">
    <property type="component" value="Unassembled WGS sequence"/>
</dbReference>
<organism evidence="2 3">
    <name type="scientific">Anaerotalea alkaliphila</name>
    <dbReference type="NCBI Taxonomy" id="2662126"/>
    <lineage>
        <taxon>Bacteria</taxon>
        <taxon>Bacillati</taxon>
        <taxon>Bacillota</taxon>
        <taxon>Clostridia</taxon>
        <taxon>Eubacteriales</taxon>
        <taxon>Anaerotalea</taxon>
    </lineage>
</organism>
<proteinExistence type="predicted"/>
<dbReference type="InterPro" id="IPR000257">
    <property type="entry name" value="Uroporphyrinogen_deCOase"/>
</dbReference>
<feature type="domain" description="Uroporphyrinogen decarboxylase (URO-D)" evidence="1">
    <location>
        <begin position="168"/>
        <end position="376"/>
    </location>
</feature>
<dbReference type="AlphaFoldDB" id="A0A7X5HXP0"/>
<dbReference type="EMBL" id="JAAEEH010000044">
    <property type="protein sequence ID" value="NDL68542.1"/>
    <property type="molecule type" value="Genomic_DNA"/>
</dbReference>
<dbReference type="GO" id="GO:0004853">
    <property type="term" value="F:uroporphyrinogen decarboxylase activity"/>
    <property type="evidence" value="ECO:0007669"/>
    <property type="project" value="InterPro"/>
</dbReference>
<gene>
    <name evidence="2" type="ORF">GXN74_12420</name>
</gene>
<dbReference type="Gene3D" id="3.20.20.210">
    <property type="match status" value="1"/>
</dbReference>
<keyword evidence="3" id="KW-1185">Reference proteome</keyword>
<evidence type="ECO:0000259" key="1">
    <source>
        <dbReference type="Pfam" id="PF01208"/>
    </source>
</evidence>
<dbReference type="SUPFAM" id="SSF51726">
    <property type="entry name" value="UROD/MetE-like"/>
    <property type="match status" value="1"/>
</dbReference>
<accession>A0A7X5HXP0</accession>
<evidence type="ECO:0000313" key="3">
    <source>
        <dbReference type="Proteomes" id="UP000461585"/>
    </source>
</evidence>
<comment type="caution">
    <text evidence="2">The sequence shown here is derived from an EMBL/GenBank/DDBJ whole genome shotgun (WGS) entry which is preliminary data.</text>
</comment>
<evidence type="ECO:0000313" key="2">
    <source>
        <dbReference type="EMBL" id="NDL68542.1"/>
    </source>
</evidence>
<dbReference type="PANTHER" id="PTHR47099:SF1">
    <property type="entry name" value="METHYLCOBAMIDE:COM METHYLTRANSFERASE MTBA"/>
    <property type="match status" value="1"/>
</dbReference>
<reference evidence="2 3" key="1">
    <citation type="submission" date="2020-01" db="EMBL/GenBank/DDBJ databases">
        <title>Anaeroalcalibacter tamaniensis gen. nov., sp. nov., moderately halophilic strictly anaerobic fermenter bacterium from mud volcano of Taman peninsula.</title>
        <authorList>
            <person name="Frolova A."/>
            <person name="Merkel A.Y."/>
            <person name="Slobodkin A.I."/>
        </authorList>
    </citation>
    <scope>NUCLEOTIDE SEQUENCE [LARGE SCALE GENOMIC DNA]</scope>
    <source>
        <strain evidence="2 3">F-3ap</strain>
    </source>
</reference>
<protein>
    <recommendedName>
        <fullName evidence="1">Uroporphyrinogen decarboxylase (URO-D) domain-containing protein</fullName>
    </recommendedName>
</protein>
<sequence length="380" mass="43029">MNGRERILTVAGGGIPDRVPVSLFIQEEFLAYYYPKKSSVNRVTDAVACARELGIDVMPRGREFEEPHFLRKSFPNWKLDKRDEVKDGLLFRTTEIETPKGVLRQVQVGPYNPVSGQGIHMGKREYFINDDRDLEIFLEYVPALDVETRGEMKAYGKHIREVMGDTGVASPWGWCSAFNMASEYRNIEQLLIDPYLDMGFYQAFMEKLTAMMTEYNAALADTELDCIGIQGNVANAGLMGVDFFEEHVMPYEKQIISAIKSNGTYTLYHNCGKAKAFQESYVKMGLDIWETVAEHPVGDSTLKQAKQSIGDRITLSGNLDQINFLKQASLEEVEEKVTEIMEIGKPGGKYLFAASDFLEKNTPLENVRKMIEVAKREGKY</sequence>
<dbReference type="Pfam" id="PF01208">
    <property type="entry name" value="URO-D"/>
    <property type="match status" value="1"/>
</dbReference>
<dbReference type="RefSeq" id="WP_162371266.1">
    <property type="nucleotide sequence ID" value="NZ_JAAEEH010000044.1"/>
</dbReference>
<dbReference type="InterPro" id="IPR038071">
    <property type="entry name" value="UROD/MetE-like_sf"/>
</dbReference>